<gene>
    <name evidence="1" type="ORF">MNBD_PLANCTO02-2411</name>
</gene>
<reference evidence="1" key="1">
    <citation type="submission" date="2018-06" db="EMBL/GenBank/DDBJ databases">
        <authorList>
            <person name="Zhirakovskaya E."/>
        </authorList>
    </citation>
    <scope>NUCLEOTIDE SEQUENCE</scope>
</reference>
<dbReference type="AlphaFoldDB" id="A0A3B1DA87"/>
<accession>A0A3B1DA87</accession>
<sequence length="126" mass="14753">WGYAAEMILKAAYFDLTLSSPDKAISIKHLNEALKEAGSLDIDIPKKEKLHNLEVWAELLVLYRAKLPEKHSYKDSTFGETLLQHAQQIYRHWRVILRYRKVVAEKSEAEQVQQSIQWFIEQTSKI</sequence>
<organism evidence="1">
    <name type="scientific">hydrothermal vent metagenome</name>
    <dbReference type="NCBI Taxonomy" id="652676"/>
    <lineage>
        <taxon>unclassified sequences</taxon>
        <taxon>metagenomes</taxon>
        <taxon>ecological metagenomes</taxon>
    </lineage>
</organism>
<evidence type="ECO:0000313" key="1">
    <source>
        <dbReference type="EMBL" id="VAX39199.1"/>
    </source>
</evidence>
<protein>
    <submittedName>
        <fullName evidence="1">Uncharacterized protein</fullName>
    </submittedName>
</protein>
<dbReference type="EMBL" id="UOGL01000312">
    <property type="protein sequence ID" value="VAX39199.1"/>
    <property type="molecule type" value="Genomic_DNA"/>
</dbReference>
<proteinExistence type="predicted"/>
<feature type="non-terminal residue" evidence="1">
    <location>
        <position position="1"/>
    </location>
</feature>
<name>A0A3B1DA87_9ZZZZ</name>